<evidence type="ECO:0000256" key="2">
    <source>
        <dbReference type="ARBA" id="ARBA00011083"/>
    </source>
</evidence>
<accession>A0A6C0EMA7</accession>
<proteinExistence type="inferred from homology"/>
<evidence type="ECO:0000256" key="1">
    <source>
        <dbReference type="ARBA" id="ARBA00004239"/>
    </source>
</evidence>
<dbReference type="Pfam" id="PF07722">
    <property type="entry name" value="Peptidase_C26"/>
    <property type="match status" value="1"/>
</dbReference>
<dbReference type="GO" id="GO:0046900">
    <property type="term" value="P:tetrahydrofolylpolyglutamate metabolic process"/>
    <property type="evidence" value="ECO:0007669"/>
    <property type="project" value="TreeGrafter"/>
</dbReference>
<dbReference type="EMBL" id="MN738893">
    <property type="protein sequence ID" value="QHT30178.1"/>
    <property type="molecule type" value="Genomic_DNA"/>
</dbReference>
<dbReference type="InterPro" id="IPR011697">
    <property type="entry name" value="Peptidase_C26"/>
</dbReference>
<dbReference type="GO" id="GO:0034722">
    <property type="term" value="F:gamma-glutamyl-peptidase activity"/>
    <property type="evidence" value="ECO:0007669"/>
    <property type="project" value="UniProtKB-EC"/>
</dbReference>
<evidence type="ECO:0000256" key="6">
    <source>
        <dbReference type="ARBA" id="ARBA00022801"/>
    </source>
</evidence>
<dbReference type="InterPro" id="IPR015527">
    <property type="entry name" value="Pept_C26_g-glut_hydrolase"/>
</dbReference>
<dbReference type="PANTHER" id="PTHR11315">
    <property type="entry name" value="PROTEASE FAMILY C26 GAMMA-GLUTAMYL HYDROLASE"/>
    <property type="match status" value="1"/>
</dbReference>
<dbReference type="GO" id="GO:0005576">
    <property type="term" value="C:extracellular region"/>
    <property type="evidence" value="ECO:0007669"/>
    <property type="project" value="UniProtKB-SubCell"/>
</dbReference>
<reference evidence="7" key="1">
    <citation type="journal article" date="2020" name="Nature">
        <title>Giant virus diversity and host interactions through global metagenomics.</title>
        <authorList>
            <person name="Schulz F."/>
            <person name="Roux S."/>
            <person name="Paez-Espino D."/>
            <person name="Jungbluth S."/>
            <person name="Walsh D.A."/>
            <person name="Denef V.J."/>
            <person name="McMahon K.D."/>
            <person name="Konstantinidis K.T."/>
            <person name="Eloe-Fadrosh E.A."/>
            <person name="Kyrpides N.C."/>
            <person name="Woyke T."/>
        </authorList>
    </citation>
    <scope>NUCLEOTIDE SEQUENCE</scope>
    <source>
        <strain evidence="7">GVMAG-M-3300009149-34</strain>
    </source>
</reference>
<dbReference type="PROSITE" id="PS51275">
    <property type="entry name" value="PEPTIDASE_C26_GGH"/>
    <property type="match status" value="1"/>
</dbReference>
<dbReference type="SUPFAM" id="SSF52317">
    <property type="entry name" value="Class I glutamine amidotransferase-like"/>
    <property type="match status" value="1"/>
</dbReference>
<name>A0A6C0EMA7_9ZZZZ</name>
<evidence type="ECO:0000256" key="5">
    <source>
        <dbReference type="ARBA" id="ARBA00022729"/>
    </source>
</evidence>
<protein>
    <recommendedName>
        <fullName evidence="3">folate gamma-glutamyl hydrolase</fullName>
        <ecNumber evidence="3">3.4.19.9</ecNumber>
    </recommendedName>
</protein>
<dbReference type="EC" id="3.4.19.9" evidence="3"/>
<dbReference type="Gene3D" id="3.40.50.880">
    <property type="match status" value="1"/>
</dbReference>
<evidence type="ECO:0000256" key="4">
    <source>
        <dbReference type="ARBA" id="ARBA00022525"/>
    </source>
</evidence>
<keyword evidence="4" id="KW-0964">Secreted</keyword>
<dbReference type="AlphaFoldDB" id="A0A6C0EMA7"/>
<comment type="subcellular location">
    <subcellularLocation>
        <location evidence="1">Secreted</location>
        <location evidence="1">Extracellular space</location>
    </subcellularLocation>
</comment>
<comment type="similarity">
    <text evidence="2">Belongs to the peptidase C26 family.</text>
</comment>
<keyword evidence="5" id="KW-0732">Signal</keyword>
<dbReference type="GO" id="GO:0005773">
    <property type="term" value="C:vacuole"/>
    <property type="evidence" value="ECO:0007669"/>
    <property type="project" value="TreeGrafter"/>
</dbReference>
<dbReference type="InterPro" id="IPR029062">
    <property type="entry name" value="Class_I_gatase-like"/>
</dbReference>
<evidence type="ECO:0000256" key="3">
    <source>
        <dbReference type="ARBA" id="ARBA00012886"/>
    </source>
</evidence>
<sequence length="367" mass="42179">MSDKTTTDTNNRPVIGILTNALSNWLGDNINLESRRAKSFLPAAYVSWIENSGARVVPIQYTSTIPILLSYLTQLNGVIICGDIPPVDYASLPKDTKIETEVLRWMRSEFSIFQWAKKQNNMGNYFPVLGIGIGYEELIFMNLMPNYYSKISDSKSAMDFTEEQIPADEMVEAADTYWASPLILTDTPGVFGSISEENKKLWASKPVCYTTPGWAMNTKGKKIDKIKEFVEINSIVKHKKLKTEFINIYSFKEFPFYGMAFHPEAVNYNWVETMIPQTDVGAEFSHKMSEIFVNECRKNNTQLVSNEILIYNYTLFSPDKVLKILYPENWQTMQLIKHFTNSYFFGMTFHTHKTAKKHKKGKSIKDE</sequence>
<organism evidence="7">
    <name type="scientific">viral metagenome</name>
    <dbReference type="NCBI Taxonomy" id="1070528"/>
    <lineage>
        <taxon>unclassified sequences</taxon>
        <taxon>metagenomes</taxon>
        <taxon>organismal metagenomes</taxon>
    </lineage>
</organism>
<evidence type="ECO:0000313" key="7">
    <source>
        <dbReference type="EMBL" id="QHT30178.1"/>
    </source>
</evidence>
<keyword evidence="6" id="KW-0378">Hydrolase</keyword>
<dbReference type="PANTHER" id="PTHR11315:SF0">
    <property type="entry name" value="FOLATE GAMMA-GLUTAMYL HYDROLASE"/>
    <property type="match status" value="1"/>
</dbReference>